<dbReference type="InterPro" id="IPR001609">
    <property type="entry name" value="Myosin_head_motor_dom-like"/>
</dbReference>
<dbReference type="SUPFAM" id="SSF52540">
    <property type="entry name" value="P-loop containing nucleoside triphosphate hydrolases"/>
    <property type="match status" value="1"/>
</dbReference>
<dbReference type="InterPro" id="IPR027417">
    <property type="entry name" value="P-loop_NTPase"/>
</dbReference>
<dbReference type="Gene3D" id="3.40.850.10">
    <property type="entry name" value="Kinesin motor domain"/>
    <property type="match status" value="1"/>
</dbReference>
<dbReference type="PROSITE" id="PS51456">
    <property type="entry name" value="MYOSIN_MOTOR"/>
    <property type="match status" value="1"/>
</dbReference>
<dbReference type="Proteomes" id="UP000009022">
    <property type="component" value="Unassembled WGS sequence"/>
</dbReference>
<dbReference type="eggNOG" id="KOG0161">
    <property type="taxonomic scope" value="Eukaryota"/>
</dbReference>
<feature type="domain" description="Myosin motor" evidence="8">
    <location>
        <begin position="7"/>
        <end position="753"/>
    </location>
</feature>
<evidence type="ECO:0000256" key="7">
    <source>
        <dbReference type="SAM" id="MobiDB-lite"/>
    </source>
</evidence>
<keyword evidence="10" id="KW-1185">Reference proteome</keyword>
<dbReference type="GO" id="GO:0051015">
    <property type="term" value="F:actin filament binding"/>
    <property type="evidence" value="ECO:0000318"/>
    <property type="project" value="GO_Central"/>
</dbReference>
<evidence type="ECO:0000313" key="9">
    <source>
        <dbReference type="EMBL" id="EDV22061.1"/>
    </source>
</evidence>
<evidence type="ECO:0000256" key="6">
    <source>
        <dbReference type="PROSITE-ProRule" id="PRU00782"/>
    </source>
</evidence>
<feature type="region of interest" description="Disordered" evidence="7">
    <location>
        <begin position="319"/>
        <end position="346"/>
    </location>
</feature>
<name>B3S527_TRIAD</name>
<dbReference type="PRINTS" id="PR00193">
    <property type="entry name" value="MYOSINHEAVY"/>
</dbReference>
<dbReference type="OMA" id="TFMSELE"/>
<keyword evidence="3 6" id="KW-0518">Myosin</keyword>
<dbReference type="GO" id="GO:0016020">
    <property type="term" value="C:membrane"/>
    <property type="evidence" value="ECO:0000318"/>
    <property type="project" value="GO_Central"/>
</dbReference>
<keyword evidence="1 6" id="KW-0547">Nucleotide-binding</keyword>
<gene>
    <name evidence="9" type="ORF">TRIADDRAFT_11177</name>
</gene>
<dbReference type="InterPro" id="IPR036064">
    <property type="entry name" value="MYSc_Myo18"/>
</dbReference>
<dbReference type="GO" id="GO:0000146">
    <property type="term" value="F:microfilament motor activity"/>
    <property type="evidence" value="ECO:0000318"/>
    <property type="project" value="GO_Central"/>
</dbReference>
<dbReference type="RefSeq" id="XP_002115216.1">
    <property type="nucleotide sequence ID" value="XM_002115180.1"/>
</dbReference>
<dbReference type="STRING" id="10228.B3S527"/>
<dbReference type="GeneID" id="6756429"/>
<dbReference type="CDD" id="cd01386">
    <property type="entry name" value="MYSc_Myo18"/>
    <property type="match status" value="1"/>
</dbReference>
<dbReference type="CTD" id="6756429"/>
<proteinExistence type="inferred from homology"/>
<dbReference type="Gene3D" id="1.10.10.820">
    <property type="match status" value="1"/>
</dbReference>
<keyword evidence="5 6" id="KW-0009">Actin-binding</keyword>
<evidence type="ECO:0000256" key="5">
    <source>
        <dbReference type="ARBA" id="ARBA00023203"/>
    </source>
</evidence>
<evidence type="ECO:0000256" key="2">
    <source>
        <dbReference type="ARBA" id="ARBA00022840"/>
    </source>
</evidence>
<dbReference type="KEGG" id="tad:TRIADDRAFT_11177"/>
<dbReference type="Gene3D" id="1.20.120.720">
    <property type="entry name" value="Myosin VI head, motor domain, U50 subdomain"/>
    <property type="match status" value="1"/>
</dbReference>
<sequence>ANPPWLDHVEDITALNFINESSILHLLRQRYGNNLIHTFAGPELIVINPLHTLPIYSDKVAKFFYGCQLGDMPPHIYATVQAAYRNMLSTLANQAIVLMGPSGSGKTTNARLIMSYLTSIKYQIISILEKLKAANILLDAFGTAKTSINDKASRYINLTSLDFDNAGNFVGASIQAHLLERSRIIRKPDFEGTFSIFHQLLHGSDAALRTDLQLNLKNSGNNRFINSSDSITDKQNDISNWAKVQNAFQLLGISKENAKGIWFILAGIYHLGFINVVTAENSNKIHYEDPMAAQRAANILGITQEELSRIIFNVKPSSQVTGSNTLSTSSSISSLHSESPPMSPMGSTIESYVRNVDGLAMALYDELFSIILSIINGSLMSQTVHSKHSITILDVPGLQNYDGSRPSGFDDMIFNYAQERVQAYYHNKTISGVLDRYDQEYIDISYSSDSAISPNELVSLFDKAPSQGSRRHSTVRGDQKGLLRHLDEESGYSGSTEAGFIERLHFYNSDSGKSHSLKFSDNRESFIISHCQNSFDIEYNASKWLRYAKDFLLQRQATSILSSSSRSMIGLAYQGFTRSQSLHLKPTSPSRLRGSVSSLHKVNIRGGVKKTAPCFRPIFEMDGVLDSLRRTTVRFIHCLVSKHHQTSDSGKKTSDELFNIPLMRKQLSASELIESVRIFRVGYPENVPYGEFRFRFGVLASADKRTKGPIIDEKTAAKELVEELELDRSTYRFGLTQIFFRATAFYRLVNARDEKITDSLIGVQAYCRGYLSRR</sequence>
<comment type="similarity">
    <text evidence="6">Belongs to the TRAFAC class myosin-kinesin ATPase superfamily. Myosin family.</text>
</comment>
<dbReference type="GO" id="GO:0006897">
    <property type="term" value="P:endocytosis"/>
    <property type="evidence" value="ECO:0000318"/>
    <property type="project" value="GO_Central"/>
</dbReference>
<protein>
    <recommendedName>
        <fullName evidence="8">Myosin motor domain-containing protein</fullName>
    </recommendedName>
</protein>
<dbReference type="GO" id="GO:0016459">
    <property type="term" value="C:myosin complex"/>
    <property type="evidence" value="ECO:0007669"/>
    <property type="project" value="UniProtKB-KW"/>
</dbReference>
<dbReference type="EMBL" id="DS985250">
    <property type="protein sequence ID" value="EDV22061.1"/>
    <property type="molecule type" value="Genomic_DNA"/>
</dbReference>
<dbReference type="GO" id="GO:0005737">
    <property type="term" value="C:cytoplasm"/>
    <property type="evidence" value="ECO:0000318"/>
    <property type="project" value="GO_Central"/>
</dbReference>
<evidence type="ECO:0000259" key="8">
    <source>
        <dbReference type="PROSITE" id="PS51456"/>
    </source>
</evidence>
<dbReference type="PhylomeDB" id="B3S527"/>
<dbReference type="PANTHER" id="PTHR13140:SF706">
    <property type="entry name" value="DILUTE CLASS UNCONVENTIONAL MYOSIN, ISOFORM C"/>
    <property type="match status" value="1"/>
</dbReference>
<feature type="non-terminal residue" evidence="9">
    <location>
        <position position="1"/>
    </location>
</feature>
<evidence type="ECO:0000256" key="1">
    <source>
        <dbReference type="ARBA" id="ARBA00022741"/>
    </source>
</evidence>
<dbReference type="HOGENOM" id="CLU_000192_1_3_1"/>
<dbReference type="OrthoDB" id="2914378at2759"/>
<evidence type="ECO:0000256" key="3">
    <source>
        <dbReference type="ARBA" id="ARBA00023123"/>
    </source>
</evidence>
<dbReference type="AlphaFoldDB" id="B3S527"/>
<feature type="non-terminal residue" evidence="9">
    <location>
        <position position="774"/>
    </location>
</feature>
<dbReference type="GO" id="GO:0007015">
    <property type="term" value="P:actin filament organization"/>
    <property type="evidence" value="ECO:0000318"/>
    <property type="project" value="GO_Central"/>
</dbReference>
<feature type="compositionally biased region" description="Low complexity" evidence="7">
    <location>
        <begin position="321"/>
        <end position="340"/>
    </location>
</feature>
<feature type="binding site" evidence="6">
    <location>
        <begin position="100"/>
        <end position="107"/>
    </location>
    <ligand>
        <name>ATP</name>
        <dbReference type="ChEBI" id="CHEBI:30616"/>
    </ligand>
</feature>
<keyword evidence="2 6" id="KW-0067">ATP-binding</keyword>
<organism evidence="9 10">
    <name type="scientific">Trichoplax adhaerens</name>
    <name type="common">Trichoplax reptans</name>
    <dbReference type="NCBI Taxonomy" id="10228"/>
    <lineage>
        <taxon>Eukaryota</taxon>
        <taxon>Metazoa</taxon>
        <taxon>Placozoa</taxon>
        <taxon>Uniplacotomia</taxon>
        <taxon>Trichoplacea</taxon>
        <taxon>Trichoplacidae</taxon>
        <taxon>Trichoplax</taxon>
    </lineage>
</organism>
<dbReference type="InterPro" id="IPR036961">
    <property type="entry name" value="Kinesin_motor_dom_sf"/>
</dbReference>
<evidence type="ECO:0000313" key="10">
    <source>
        <dbReference type="Proteomes" id="UP000009022"/>
    </source>
</evidence>
<dbReference type="PANTHER" id="PTHR13140">
    <property type="entry name" value="MYOSIN"/>
    <property type="match status" value="1"/>
</dbReference>
<dbReference type="Gene3D" id="1.20.58.530">
    <property type="match status" value="1"/>
</dbReference>
<dbReference type="SMART" id="SM00242">
    <property type="entry name" value="MYSc"/>
    <property type="match status" value="1"/>
</dbReference>
<comment type="caution">
    <text evidence="6">Lacks conserved residue(s) required for the propagation of feature annotation.</text>
</comment>
<dbReference type="GO" id="GO:0015629">
    <property type="term" value="C:actin cytoskeleton"/>
    <property type="evidence" value="ECO:0000318"/>
    <property type="project" value="GO_Central"/>
</dbReference>
<dbReference type="InParanoid" id="B3S527"/>
<dbReference type="GO" id="GO:0005524">
    <property type="term" value="F:ATP binding"/>
    <property type="evidence" value="ECO:0007669"/>
    <property type="project" value="UniProtKB-UniRule"/>
</dbReference>
<dbReference type="Gene3D" id="1.20.5.4820">
    <property type="match status" value="1"/>
</dbReference>
<reference evidence="9 10" key="1">
    <citation type="journal article" date="2008" name="Nature">
        <title>The Trichoplax genome and the nature of placozoans.</title>
        <authorList>
            <person name="Srivastava M."/>
            <person name="Begovic E."/>
            <person name="Chapman J."/>
            <person name="Putnam N.H."/>
            <person name="Hellsten U."/>
            <person name="Kawashima T."/>
            <person name="Kuo A."/>
            <person name="Mitros T."/>
            <person name="Salamov A."/>
            <person name="Carpenter M.L."/>
            <person name="Signorovitch A.Y."/>
            <person name="Moreno M.A."/>
            <person name="Kamm K."/>
            <person name="Grimwood J."/>
            <person name="Schmutz J."/>
            <person name="Shapiro H."/>
            <person name="Grigoriev I.V."/>
            <person name="Buss L.W."/>
            <person name="Schierwater B."/>
            <person name="Dellaporta S.L."/>
            <person name="Rokhsar D.S."/>
        </authorList>
    </citation>
    <scope>NUCLEOTIDE SEQUENCE [LARGE SCALE GENOMIC DNA]</scope>
    <source>
        <strain evidence="9 10">Grell-BS-1999</strain>
    </source>
</reference>
<accession>B3S527</accession>
<dbReference type="Pfam" id="PF00063">
    <property type="entry name" value="Myosin_head"/>
    <property type="match status" value="1"/>
</dbReference>
<evidence type="ECO:0000256" key="4">
    <source>
        <dbReference type="ARBA" id="ARBA00023175"/>
    </source>
</evidence>
<keyword evidence="4 6" id="KW-0505">Motor protein</keyword>
<dbReference type="PROSITE" id="PS50096">
    <property type="entry name" value="IQ"/>
    <property type="match status" value="1"/>
</dbReference>